<organism evidence="2 3">
    <name type="scientific">Saprospira grandis (strain Lewin)</name>
    <dbReference type="NCBI Taxonomy" id="984262"/>
    <lineage>
        <taxon>Bacteria</taxon>
        <taxon>Pseudomonadati</taxon>
        <taxon>Bacteroidota</taxon>
        <taxon>Saprospiria</taxon>
        <taxon>Saprospirales</taxon>
        <taxon>Saprospiraceae</taxon>
        <taxon>Saprospira</taxon>
    </lineage>
</organism>
<name>H6KZ78_SAPGL</name>
<dbReference type="HOGENOM" id="CLU_908793_0_0_10"/>
<dbReference type="Proteomes" id="UP000007519">
    <property type="component" value="Chromosome"/>
</dbReference>
<keyword evidence="3" id="KW-1185">Reference proteome</keyword>
<reference evidence="2 3" key="1">
    <citation type="journal article" date="2012" name="Stand. Genomic Sci.">
        <title>Complete genome sequencing and analysis of Saprospira grandis str. Lewin, a predatory marine bacterium.</title>
        <authorList>
            <person name="Saw J.H."/>
            <person name="Yuryev A."/>
            <person name="Kanbe M."/>
            <person name="Hou S."/>
            <person name="Young A.G."/>
            <person name="Aizawa S."/>
            <person name="Alam M."/>
        </authorList>
    </citation>
    <scope>NUCLEOTIDE SEQUENCE [LARGE SCALE GENOMIC DNA]</scope>
    <source>
        <strain evidence="2 3">Lewin</strain>
    </source>
</reference>
<dbReference type="AlphaFoldDB" id="H6KZ78"/>
<dbReference type="OrthoDB" id="9818143at2"/>
<evidence type="ECO:0000313" key="3">
    <source>
        <dbReference type="Proteomes" id="UP000007519"/>
    </source>
</evidence>
<sequence length="306" mass="36590">MMRLLLLFSALSWGLNAQLLQDKFAEVYPERPYSVVALREAGGYNDLSVWLAINELDSSLSLGALGKEVQAAYQLERHILRDGKPHKSTYYLPTGDKERRLDYYYRQGQILAIDEFEFDSLQEEQLVYLHSFLYKKDSVPLQKVTEYKQERQFRQLFVYDFDEQGRLLRQKVEDVGQMRDLNAMQSIWPNKSLLLYSYEQEAELARLYHDQHRLVYRERAQLNEKGQVLTKTRKDRRNRLIWDENYQYSSQRLAKKERYRFSADGDRQLEERIFYEYEGPAGLLSRKIVEKAGRQYVYDFQYSISE</sequence>
<gene>
    <name evidence="2" type="ordered locus">SGRA_1733</name>
</gene>
<feature type="chain" id="PRO_5003603850" evidence="1">
    <location>
        <begin position="18"/>
        <end position="306"/>
    </location>
</feature>
<evidence type="ECO:0000313" key="2">
    <source>
        <dbReference type="EMBL" id="AFC24468.1"/>
    </source>
</evidence>
<keyword evidence="1" id="KW-0732">Signal</keyword>
<dbReference type="STRING" id="984262.SGRA_1733"/>
<dbReference type="KEGG" id="sgn:SGRA_1733"/>
<feature type="signal peptide" evidence="1">
    <location>
        <begin position="1"/>
        <end position="17"/>
    </location>
</feature>
<proteinExistence type="predicted"/>
<protein>
    <submittedName>
        <fullName evidence="2">Uncharacterized protein</fullName>
    </submittedName>
</protein>
<evidence type="ECO:0000256" key="1">
    <source>
        <dbReference type="SAM" id="SignalP"/>
    </source>
</evidence>
<accession>H6KZ78</accession>
<dbReference type="EMBL" id="CP002831">
    <property type="protein sequence ID" value="AFC24468.1"/>
    <property type="molecule type" value="Genomic_DNA"/>
</dbReference>
<dbReference type="RefSeq" id="WP_015692101.1">
    <property type="nucleotide sequence ID" value="NC_016940.1"/>
</dbReference>